<dbReference type="InterPro" id="IPR003439">
    <property type="entry name" value="ABC_transporter-like_ATP-bd"/>
</dbReference>
<organism evidence="7">
    <name type="scientific">metagenome</name>
    <dbReference type="NCBI Taxonomy" id="256318"/>
    <lineage>
        <taxon>unclassified sequences</taxon>
        <taxon>metagenomes</taxon>
    </lineage>
</organism>
<evidence type="ECO:0000256" key="4">
    <source>
        <dbReference type="ARBA" id="ARBA00022840"/>
    </source>
</evidence>
<protein>
    <submittedName>
        <fullName evidence="7">Leucine/isoleucine/valine transporter subunit ATP-binding component of ABC superfamily</fullName>
    </submittedName>
</protein>
<dbReference type="InterPro" id="IPR017871">
    <property type="entry name" value="ABC_transporter-like_CS"/>
</dbReference>
<reference evidence="7" key="1">
    <citation type="submission" date="2018-07" db="EMBL/GenBank/DDBJ databases">
        <authorList>
            <person name="Quirk P.G."/>
            <person name="Krulwich T.A."/>
        </authorList>
    </citation>
    <scope>NUCLEOTIDE SEQUENCE</scope>
</reference>
<dbReference type="SMART" id="SM00382">
    <property type="entry name" value="AAA"/>
    <property type="match status" value="1"/>
</dbReference>
<dbReference type="SUPFAM" id="SSF52540">
    <property type="entry name" value="P-loop containing nucleoside triphosphate hydrolases"/>
    <property type="match status" value="1"/>
</dbReference>
<dbReference type="GO" id="GO:0016887">
    <property type="term" value="F:ATP hydrolysis activity"/>
    <property type="evidence" value="ECO:0007669"/>
    <property type="project" value="InterPro"/>
</dbReference>
<keyword evidence="2" id="KW-0813">Transport</keyword>
<dbReference type="InterPro" id="IPR027417">
    <property type="entry name" value="P-loop_NTPase"/>
</dbReference>
<dbReference type="Gene3D" id="3.40.50.300">
    <property type="entry name" value="P-loop containing nucleotide triphosphate hydrolases"/>
    <property type="match status" value="1"/>
</dbReference>
<dbReference type="AlphaFoldDB" id="A0A380TGA5"/>
<evidence type="ECO:0000256" key="1">
    <source>
        <dbReference type="ARBA" id="ARBA00005417"/>
    </source>
</evidence>
<dbReference type="GO" id="GO:0015807">
    <property type="term" value="P:L-amino acid transport"/>
    <property type="evidence" value="ECO:0007669"/>
    <property type="project" value="TreeGrafter"/>
</dbReference>
<dbReference type="GO" id="GO:0005524">
    <property type="term" value="F:ATP binding"/>
    <property type="evidence" value="ECO:0007669"/>
    <property type="project" value="UniProtKB-KW"/>
</dbReference>
<dbReference type="PANTHER" id="PTHR43820:SF4">
    <property type="entry name" value="HIGH-AFFINITY BRANCHED-CHAIN AMINO ACID TRANSPORT ATP-BINDING PROTEIN LIVF"/>
    <property type="match status" value="1"/>
</dbReference>
<feature type="domain" description="ABC transporter" evidence="6">
    <location>
        <begin position="18"/>
        <end position="249"/>
    </location>
</feature>
<dbReference type="PROSITE" id="PS00211">
    <property type="entry name" value="ABC_TRANSPORTER_1"/>
    <property type="match status" value="1"/>
</dbReference>
<dbReference type="EMBL" id="UIDG01000385">
    <property type="protein sequence ID" value="SUS07480.1"/>
    <property type="molecule type" value="Genomic_DNA"/>
</dbReference>
<proteinExistence type="inferred from homology"/>
<keyword evidence="4 7" id="KW-0067">ATP-binding</keyword>
<dbReference type="PANTHER" id="PTHR43820">
    <property type="entry name" value="HIGH-AFFINITY BRANCHED-CHAIN AMINO ACID TRANSPORT ATP-BINDING PROTEIN LIVF"/>
    <property type="match status" value="1"/>
</dbReference>
<evidence type="ECO:0000256" key="5">
    <source>
        <dbReference type="ARBA" id="ARBA00022970"/>
    </source>
</evidence>
<evidence type="ECO:0000259" key="6">
    <source>
        <dbReference type="PROSITE" id="PS50893"/>
    </source>
</evidence>
<comment type="similarity">
    <text evidence="1">Belongs to the ABC transporter superfamily.</text>
</comment>
<dbReference type="InterPro" id="IPR052156">
    <property type="entry name" value="BCAA_Transport_ATP-bd_LivF"/>
</dbReference>
<name>A0A380TGA5_9ZZZZ</name>
<dbReference type="Pfam" id="PF00005">
    <property type="entry name" value="ABC_tran"/>
    <property type="match status" value="1"/>
</dbReference>
<dbReference type="InterPro" id="IPR003593">
    <property type="entry name" value="AAA+_ATPase"/>
</dbReference>
<dbReference type="PROSITE" id="PS50893">
    <property type="entry name" value="ABC_TRANSPORTER_2"/>
    <property type="match status" value="1"/>
</dbReference>
<sequence length="249" mass="26175">MSSPPISAREAAIAEPLLEVQGLEARYGPIRALADVSLAIADGGLVTLIGGNGAGKTTLLRVLSGLLPAAAGTIRLAGQDITALAASARVRLGLIQVPEGRQVLAPLSIEDNLLLGGYTRTRREQAEGLEQAYAMFPALEQRRRTAAGLLSGGQQQMLAIARALMAKPRLLLLDEPSMGLSPILVDEVFETIVRLAAAGTTVFVVEQNAFRALSIAEHAYVLEAGRIILEGAAGALKSDHRVREAYLGL</sequence>
<dbReference type="CDD" id="cd03224">
    <property type="entry name" value="ABC_TM1139_LivF_branched"/>
    <property type="match status" value="1"/>
</dbReference>
<dbReference type="GO" id="GO:0015658">
    <property type="term" value="F:branched-chain amino acid transmembrane transporter activity"/>
    <property type="evidence" value="ECO:0007669"/>
    <property type="project" value="TreeGrafter"/>
</dbReference>
<evidence type="ECO:0000256" key="3">
    <source>
        <dbReference type="ARBA" id="ARBA00022741"/>
    </source>
</evidence>
<evidence type="ECO:0000313" key="7">
    <source>
        <dbReference type="EMBL" id="SUS07480.1"/>
    </source>
</evidence>
<accession>A0A380TGA5</accession>
<gene>
    <name evidence="7" type="primary">livF</name>
    <name evidence="7" type="ORF">DF3PB_4450002</name>
</gene>
<keyword evidence="3" id="KW-0547">Nucleotide-binding</keyword>
<evidence type="ECO:0000256" key="2">
    <source>
        <dbReference type="ARBA" id="ARBA00022448"/>
    </source>
</evidence>
<keyword evidence="5" id="KW-0029">Amino-acid transport</keyword>